<dbReference type="RefSeq" id="XP_028535480.1">
    <property type="nucleotide sequence ID" value="XM_028679797.1"/>
</dbReference>
<sequence>MIKKTVNKIVNIKKKITKKYIYIYIIYLIFSIILLNYLVIYFVLNFYNKKHLGIKKDFSSIELSKILEANDEKENYDTSTYLICVVYIIFSLIFYIIEFFIKYNGKFCDYLFREKKRNIIENNVKIPVFHKKTEIFITINYVFLYLLLAVLGLIKCNIDEYFFYFFSLLIICEINTPLKVFMVFIKFIKKYYKNSYLKKENYNLEKIKKRDLYFFFCYFIILRYLESFSLKKKFSIFKDLLSKKCSENLSSKKDLHIINLQKYINERSFYKNFLNNKLSKCIKNICNFLKKCFYKFSFTFIFIKDNVSNILSFKFFHVIQYELTEKKKIFNNQTNEKKACIIKNDNIQTGNYELNHEANELRKKENDKNVNEIQKCTSQKNKNSLYKYYKKRNQINEKMIYNDNFINKKENKTIDESNYFYELSKKEYLKMKRNVNKYNKYYRYFRDHKPYNSENEYDSTSKNENFSFIKKKKREFHVVEGEKKKFFFDNLESYELDNYDTSKKYLTNKLDKECFFIKEYENKRNNCKREENEKNNSVETKINKSNKKQDNAFIYFPFFKKSSNSCLSNKYGNLYNKKDLYNKNNYLDDICMKKENNEIHNKRKKYNKVYIKSDIKGDCLNSKINQLENFTDIKDIQFKRRYKVKINNEKLIEWKNGKEEVHIFRKGRERKKIIKLSDIQNYSTKNYVNLKNFSINRKINDGHRIKNDLKKVNNKTFVRTKEANEFPHKIISYKDYNQQEKNILRANKKMKSFEKKVKIFLSNFKRKMEICILLNMVYKIISLLNILLIFFVKGIFMYINLYYFISKYKNSFFFQKALLTLIQCSFFFFFHLYVYEYKKIKSKY</sequence>
<feature type="coiled-coil region" evidence="1">
    <location>
        <begin position="517"/>
        <end position="548"/>
    </location>
</feature>
<keyword evidence="2" id="KW-0812">Transmembrane</keyword>
<evidence type="ECO:0000313" key="4">
    <source>
        <dbReference type="Proteomes" id="UP000220158"/>
    </source>
</evidence>
<dbReference type="OrthoDB" id="372911at2759"/>
<proteinExistence type="predicted"/>
<evidence type="ECO:0000256" key="2">
    <source>
        <dbReference type="SAM" id="Phobius"/>
    </source>
</evidence>
<keyword evidence="1" id="KW-0175">Coiled coil</keyword>
<protein>
    <submittedName>
        <fullName evidence="3">Uncharacterized protein</fullName>
    </submittedName>
</protein>
<dbReference type="VEuPathDB" id="PlasmoDB:PRELSG_0201900"/>
<dbReference type="GeneID" id="39734437"/>
<feature type="transmembrane region" description="Helical" evidence="2">
    <location>
        <begin position="161"/>
        <end position="185"/>
    </location>
</feature>
<keyword evidence="4" id="KW-1185">Reference proteome</keyword>
<reference evidence="3 4" key="1">
    <citation type="submission" date="2015-04" db="EMBL/GenBank/DDBJ databases">
        <authorList>
            <consortium name="Pathogen Informatics"/>
        </authorList>
    </citation>
    <scope>NUCLEOTIDE SEQUENCE [LARGE SCALE GENOMIC DNA]</scope>
    <source>
        <strain evidence="3 4">SGS1</strain>
    </source>
</reference>
<feature type="transmembrane region" description="Helical" evidence="2">
    <location>
        <begin position="80"/>
        <end position="101"/>
    </location>
</feature>
<evidence type="ECO:0000256" key="1">
    <source>
        <dbReference type="SAM" id="Coils"/>
    </source>
</evidence>
<dbReference type="KEGG" id="prel:PRELSG_0201900"/>
<dbReference type="Proteomes" id="UP000220158">
    <property type="component" value="Chromosome 2"/>
</dbReference>
<organism evidence="3 4">
    <name type="scientific">Plasmodium relictum</name>
    <dbReference type="NCBI Taxonomy" id="85471"/>
    <lineage>
        <taxon>Eukaryota</taxon>
        <taxon>Sar</taxon>
        <taxon>Alveolata</taxon>
        <taxon>Apicomplexa</taxon>
        <taxon>Aconoidasida</taxon>
        <taxon>Haemosporida</taxon>
        <taxon>Plasmodiidae</taxon>
        <taxon>Plasmodium</taxon>
        <taxon>Plasmodium (Haemamoeba)</taxon>
    </lineage>
</organism>
<accession>A0A1J1HBW2</accession>
<feature type="transmembrane region" description="Helical" evidence="2">
    <location>
        <begin position="817"/>
        <end position="835"/>
    </location>
</feature>
<feature type="transmembrane region" description="Helical" evidence="2">
    <location>
        <begin position="780"/>
        <end position="805"/>
    </location>
</feature>
<feature type="transmembrane region" description="Helical" evidence="2">
    <location>
        <begin position="135"/>
        <end position="155"/>
    </location>
</feature>
<feature type="transmembrane region" description="Helical" evidence="2">
    <location>
        <begin position="212"/>
        <end position="230"/>
    </location>
</feature>
<evidence type="ECO:0000313" key="3">
    <source>
        <dbReference type="EMBL" id="CRH02993.1"/>
    </source>
</evidence>
<name>A0A1J1HBW2_PLARL</name>
<keyword evidence="2" id="KW-1133">Transmembrane helix</keyword>
<gene>
    <name evidence="3" type="ORF">PRELSG_0201900</name>
</gene>
<dbReference type="AlphaFoldDB" id="A0A1J1HBW2"/>
<feature type="transmembrane region" description="Helical" evidence="2">
    <location>
        <begin position="21"/>
        <end position="44"/>
    </location>
</feature>
<dbReference type="EMBL" id="LN835297">
    <property type="protein sequence ID" value="CRH02993.1"/>
    <property type="molecule type" value="Genomic_DNA"/>
</dbReference>
<keyword evidence="2" id="KW-0472">Membrane</keyword>